<dbReference type="Pfam" id="PF01095">
    <property type="entry name" value="Pectinesterase"/>
    <property type="match status" value="1"/>
</dbReference>
<accession>A0A5S9WMN3</accession>
<dbReference type="Proteomes" id="UP000434276">
    <property type="component" value="Unassembled WGS sequence"/>
</dbReference>
<dbReference type="ExpressionAtlas" id="A0A5S9WMN3">
    <property type="expression patterns" value="differential"/>
</dbReference>
<dbReference type="GO" id="GO:0042545">
    <property type="term" value="P:cell wall modification"/>
    <property type="evidence" value="ECO:0007669"/>
    <property type="project" value="InterPro"/>
</dbReference>
<dbReference type="InterPro" id="IPR011050">
    <property type="entry name" value="Pectin_lyase_fold/virulence"/>
</dbReference>
<evidence type="ECO:0000256" key="2">
    <source>
        <dbReference type="ARBA" id="ARBA00022801"/>
    </source>
</evidence>
<dbReference type="InterPro" id="IPR012334">
    <property type="entry name" value="Pectin_lyas_fold"/>
</dbReference>
<protein>
    <recommendedName>
        <fullName evidence="4">Pectinesterase catalytic domain-containing protein</fullName>
    </recommendedName>
</protein>
<evidence type="ECO:0000313" key="6">
    <source>
        <dbReference type="Proteomes" id="UP000434276"/>
    </source>
</evidence>
<proteinExistence type="predicted"/>
<name>A0A5S9WMN3_ARATH</name>
<organism evidence="5 6">
    <name type="scientific">Arabidopsis thaliana</name>
    <name type="common">Mouse-ear cress</name>
    <dbReference type="NCBI Taxonomy" id="3702"/>
    <lineage>
        <taxon>Eukaryota</taxon>
        <taxon>Viridiplantae</taxon>
        <taxon>Streptophyta</taxon>
        <taxon>Embryophyta</taxon>
        <taxon>Tracheophyta</taxon>
        <taxon>Spermatophyta</taxon>
        <taxon>Magnoliopsida</taxon>
        <taxon>eudicotyledons</taxon>
        <taxon>Gunneridae</taxon>
        <taxon>Pentapetalae</taxon>
        <taxon>rosids</taxon>
        <taxon>malvids</taxon>
        <taxon>Brassicales</taxon>
        <taxon>Brassicaceae</taxon>
        <taxon>Camelineae</taxon>
        <taxon>Arabidopsis</taxon>
    </lineage>
</organism>
<evidence type="ECO:0000313" key="5">
    <source>
        <dbReference type="EMBL" id="CAA0274444.1"/>
    </source>
</evidence>
<feature type="domain" description="Pectinesterase catalytic" evidence="4">
    <location>
        <begin position="119"/>
        <end position="285"/>
    </location>
</feature>
<keyword evidence="3" id="KW-0063">Aspartyl esterase</keyword>
<dbReference type="FunFam" id="2.160.20.10:FF:000092">
    <property type="entry name" value="Putative pectinesterase 57"/>
    <property type="match status" value="1"/>
</dbReference>
<evidence type="ECO:0000259" key="4">
    <source>
        <dbReference type="Pfam" id="PF01095"/>
    </source>
</evidence>
<dbReference type="GO" id="GO:0045490">
    <property type="term" value="P:pectin catabolic process"/>
    <property type="evidence" value="ECO:0007669"/>
    <property type="project" value="UniProtKB-UniPathway"/>
</dbReference>
<keyword evidence="2" id="KW-0378">Hydrolase</keyword>
<dbReference type="AlphaFoldDB" id="A0A5S9WMN3"/>
<sequence>MRRRELLIIVLKNSVRRIDMAMIGVMEDSKLHEDMENDMLGVKEDTNLFEEMMEYKRRVDPELEDLTSRVREALALFISISPRDNTELNLVVPNDPSWLSHVDKKDLYLNAETLKKIADVLVAKDRTGNYNIVNVAIAVTLQQSQKRFVIYIKTSIYVEIVVIGNMKSNLTLIADGQDSTIITYNLSSSNSKRTFNTATLASNGDGFIRVDMCFRNTTGPAKGLVVTLRVSGDMSIIYRCRVEGYQDALYPHKNRQCYRECFLMDTVDFICGNAAAVFQFCQIVHMDG</sequence>
<dbReference type="UniPathway" id="UPA00545">
    <property type="reaction ID" value="UER00823"/>
</dbReference>
<gene>
    <name evidence="5" type="ORF">C24_LOCUS3675</name>
</gene>
<dbReference type="SUPFAM" id="SSF51126">
    <property type="entry name" value="Pectin lyase-like"/>
    <property type="match status" value="1"/>
</dbReference>
<dbReference type="InterPro" id="IPR000070">
    <property type="entry name" value="Pectinesterase_cat"/>
</dbReference>
<dbReference type="GO" id="GO:0030599">
    <property type="term" value="F:pectinesterase activity"/>
    <property type="evidence" value="ECO:0007669"/>
    <property type="project" value="InterPro"/>
</dbReference>
<dbReference type="EMBL" id="CACSHJ010000087">
    <property type="protein sequence ID" value="CAA0274444.1"/>
    <property type="molecule type" value="Genomic_DNA"/>
</dbReference>
<evidence type="ECO:0000256" key="3">
    <source>
        <dbReference type="ARBA" id="ARBA00023085"/>
    </source>
</evidence>
<comment type="pathway">
    <text evidence="1">Glycan metabolism; pectin degradation; 2-dehydro-3-deoxy-D-gluconate from pectin: step 1/5.</text>
</comment>
<dbReference type="OrthoDB" id="1936831at2759"/>
<dbReference type="Gene3D" id="2.160.20.10">
    <property type="entry name" value="Single-stranded right-handed beta-helix, Pectin lyase-like"/>
    <property type="match status" value="1"/>
</dbReference>
<evidence type="ECO:0000256" key="1">
    <source>
        <dbReference type="ARBA" id="ARBA00005184"/>
    </source>
</evidence>
<reference evidence="5 6" key="1">
    <citation type="submission" date="2019-12" db="EMBL/GenBank/DDBJ databases">
        <authorList>
            <person name="Jiao W.-B."/>
            <person name="Schneeberger K."/>
        </authorList>
    </citation>
    <scope>NUCLEOTIDE SEQUENCE [LARGE SCALE GENOMIC DNA]</scope>
    <source>
        <strain evidence="6">cv. C24</strain>
    </source>
</reference>
<dbReference type="PANTHER" id="PTHR31707">
    <property type="entry name" value="PECTINESTERASE"/>
    <property type="match status" value="1"/>
</dbReference>